<proteinExistence type="predicted"/>
<protein>
    <submittedName>
        <fullName evidence="2">Alpha/beta hydrolase</fullName>
    </submittedName>
</protein>
<dbReference type="Pfam" id="PF12697">
    <property type="entry name" value="Abhydrolase_6"/>
    <property type="match status" value="1"/>
</dbReference>
<name>A0A5B2WT33_9PSEU</name>
<gene>
    <name evidence="2" type="ORF">F0L68_32710</name>
</gene>
<dbReference type="Gene3D" id="3.40.50.1820">
    <property type="entry name" value="alpha/beta hydrolase"/>
    <property type="match status" value="1"/>
</dbReference>
<dbReference type="PRINTS" id="PR00412">
    <property type="entry name" value="EPOXHYDRLASE"/>
</dbReference>
<dbReference type="RefSeq" id="WP_149853734.1">
    <property type="nucleotide sequence ID" value="NZ_VUOB01000065.1"/>
</dbReference>
<dbReference type="InterPro" id="IPR029058">
    <property type="entry name" value="AB_hydrolase_fold"/>
</dbReference>
<dbReference type="PRINTS" id="PR00111">
    <property type="entry name" value="ABHYDROLASE"/>
</dbReference>
<accession>A0A5B2WT33</accession>
<dbReference type="InterPro" id="IPR000073">
    <property type="entry name" value="AB_hydrolase_1"/>
</dbReference>
<dbReference type="InterPro" id="IPR000639">
    <property type="entry name" value="Epox_hydrolase-like"/>
</dbReference>
<keyword evidence="3" id="KW-1185">Reference proteome</keyword>
<evidence type="ECO:0000259" key="1">
    <source>
        <dbReference type="Pfam" id="PF12697"/>
    </source>
</evidence>
<comment type="caution">
    <text evidence="2">The sequence shown here is derived from an EMBL/GenBank/DDBJ whole genome shotgun (WGS) entry which is preliminary data.</text>
</comment>
<reference evidence="2 3" key="1">
    <citation type="submission" date="2019-09" db="EMBL/GenBank/DDBJ databases">
        <title>Goodfellowia gen. nov., a new genus of the Pseudonocardineae related to Actinoalloteichus, containing Goodfellowia coeruleoviolacea gen. nov., comb. nov. gen. nov., comb. nov.</title>
        <authorList>
            <person name="Labeda D."/>
        </authorList>
    </citation>
    <scope>NUCLEOTIDE SEQUENCE [LARGE SCALE GENOMIC DNA]</scope>
    <source>
        <strain evidence="2 3">AN110305</strain>
    </source>
</reference>
<dbReference type="SUPFAM" id="SSF53474">
    <property type="entry name" value="alpha/beta-Hydrolases"/>
    <property type="match status" value="1"/>
</dbReference>
<dbReference type="AlphaFoldDB" id="A0A5B2WT33"/>
<keyword evidence="2" id="KW-0378">Hydrolase</keyword>
<evidence type="ECO:0000313" key="2">
    <source>
        <dbReference type="EMBL" id="KAA2253569.1"/>
    </source>
</evidence>
<dbReference type="PANTHER" id="PTHR43798">
    <property type="entry name" value="MONOACYLGLYCEROL LIPASE"/>
    <property type="match status" value="1"/>
</dbReference>
<dbReference type="OrthoDB" id="3771266at2"/>
<dbReference type="InterPro" id="IPR050266">
    <property type="entry name" value="AB_hydrolase_sf"/>
</dbReference>
<dbReference type="PANTHER" id="PTHR43798:SF33">
    <property type="entry name" value="HYDROLASE, PUTATIVE (AFU_ORTHOLOGUE AFUA_2G14860)-RELATED"/>
    <property type="match status" value="1"/>
</dbReference>
<dbReference type="GO" id="GO:0016787">
    <property type="term" value="F:hydrolase activity"/>
    <property type="evidence" value="ECO:0007669"/>
    <property type="project" value="UniProtKB-KW"/>
</dbReference>
<evidence type="ECO:0000313" key="3">
    <source>
        <dbReference type="Proteomes" id="UP000323454"/>
    </source>
</evidence>
<feature type="domain" description="AB hydrolase-1" evidence="1">
    <location>
        <begin position="26"/>
        <end position="255"/>
    </location>
</feature>
<reference evidence="2 3" key="2">
    <citation type="submission" date="2019-09" db="EMBL/GenBank/DDBJ databases">
        <authorList>
            <person name="Jin C."/>
        </authorList>
    </citation>
    <scope>NUCLEOTIDE SEQUENCE [LARGE SCALE GENOMIC DNA]</scope>
    <source>
        <strain evidence="2 3">AN110305</strain>
    </source>
</reference>
<organism evidence="2 3">
    <name type="scientific">Solihabitans fulvus</name>
    <dbReference type="NCBI Taxonomy" id="1892852"/>
    <lineage>
        <taxon>Bacteria</taxon>
        <taxon>Bacillati</taxon>
        <taxon>Actinomycetota</taxon>
        <taxon>Actinomycetes</taxon>
        <taxon>Pseudonocardiales</taxon>
        <taxon>Pseudonocardiaceae</taxon>
        <taxon>Solihabitans</taxon>
    </lineage>
</organism>
<dbReference type="Proteomes" id="UP000323454">
    <property type="component" value="Unassembled WGS sequence"/>
</dbReference>
<sequence length="271" mass="28563">MSTQFLTISGGRIAYDVTGPADAPLVVCTPGMGDVRAAYRFVTPALLQAGYRVATMDLRGHGESSVGWDDVSSAAIGSDLVALVEHLGGPAVLVGNSYAAAATVWAAAQAPDAVVGIALTGPFVRDGKQNAFARLATKLVGRSATLWTAFHKTLYKGDKPADFAEYTKALKATMSEPGRMPALAGMFASSHAACEARLPEVRCATQIVMGTKDPDFPDPTAEAAWIEQQLAPRVPSVSVRMVEGCGHYPHAEYPEITTDTLLTFLKEVHGV</sequence>
<dbReference type="EMBL" id="VUOB01000065">
    <property type="protein sequence ID" value="KAA2253569.1"/>
    <property type="molecule type" value="Genomic_DNA"/>
</dbReference>
<dbReference type="GO" id="GO:0016020">
    <property type="term" value="C:membrane"/>
    <property type="evidence" value="ECO:0007669"/>
    <property type="project" value="TreeGrafter"/>
</dbReference>